<feature type="domain" description="RNA polymerase sigma-70 region 2" evidence="6">
    <location>
        <begin position="23"/>
        <end position="86"/>
    </location>
</feature>
<dbReference type="InterPro" id="IPR014284">
    <property type="entry name" value="RNA_pol_sigma-70_dom"/>
</dbReference>
<dbReference type="SUPFAM" id="SSF88659">
    <property type="entry name" value="Sigma3 and sigma4 domains of RNA polymerase sigma factors"/>
    <property type="match status" value="1"/>
</dbReference>
<keyword evidence="5" id="KW-0804">Transcription</keyword>
<comment type="caution">
    <text evidence="7">The sequence shown here is derived from an EMBL/GenBank/DDBJ whole genome shotgun (WGS) entry which is preliminary data.</text>
</comment>
<evidence type="ECO:0000259" key="6">
    <source>
        <dbReference type="Pfam" id="PF04542"/>
    </source>
</evidence>
<evidence type="ECO:0000256" key="1">
    <source>
        <dbReference type="ARBA" id="ARBA00010641"/>
    </source>
</evidence>
<keyword evidence="3" id="KW-0731">Sigma factor</keyword>
<dbReference type="PANTHER" id="PTHR43133">
    <property type="entry name" value="RNA POLYMERASE ECF-TYPE SIGMA FACTO"/>
    <property type="match status" value="1"/>
</dbReference>
<dbReference type="EMBL" id="ATAX01000012">
    <property type="protein sequence ID" value="EWM54561.1"/>
    <property type="molecule type" value="Genomic_DNA"/>
</dbReference>
<dbReference type="AlphaFoldDB" id="W7UH76"/>
<accession>W7UH76</accession>
<keyword evidence="8" id="KW-1185">Reference proteome</keyword>
<reference evidence="7 8" key="1">
    <citation type="journal article" date="2014" name="PLoS ONE">
        <title>Rumen cellulosomics: divergent fiber-degrading strategies revealed by comparative genome-wide analysis of six ruminococcal strains.</title>
        <authorList>
            <person name="Dassa B."/>
            <person name="Borovok I."/>
            <person name="Ruimy-Israeli V."/>
            <person name="Lamed R."/>
            <person name="Flint H.J."/>
            <person name="Duncan S.H."/>
            <person name="Henrissat B."/>
            <person name="Coutinho P."/>
            <person name="Morrison M."/>
            <person name="Mosoni P."/>
            <person name="Yeoman C.J."/>
            <person name="White B.A."/>
            <person name="Bayer E.A."/>
        </authorList>
    </citation>
    <scope>NUCLEOTIDE SEQUENCE [LARGE SCALE GENOMIC DNA]</scope>
    <source>
        <strain evidence="7 8">007c</strain>
    </source>
</reference>
<dbReference type="GO" id="GO:0006352">
    <property type="term" value="P:DNA-templated transcription initiation"/>
    <property type="evidence" value="ECO:0007669"/>
    <property type="project" value="InterPro"/>
</dbReference>
<organism evidence="7 8">
    <name type="scientific">Ruminococcus flavefaciens 007c</name>
    <dbReference type="NCBI Taxonomy" id="1341157"/>
    <lineage>
        <taxon>Bacteria</taxon>
        <taxon>Bacillati</taxon>
        <taxon>Bacillota</taxon>
        <taxon>Clostridia</taxon>
        <taxon>Eubacteriales</taxon>
        <taxon>Oscillospiraceae</taxon>
        <taxon>Ruminococcus</taxon>
    </lineage>
</organism>
<dbReference type="InterPro" id="IPR036388">
    <property type="entry name" value="WH-like_DNA-bd_sf"/>
</dbReference>
<evidence type="ECO:0000256" key="4">
    <source>
        <dbReference type="ARBA" id="ARBA00023125"/>
    </source>
</evidence>
<name>W7UH76_RUMFL</name>
<dbReference type="Gene3D" id="1.10.10.10">
    <property type="entry name" value="Winged helix-like DNA-binding domain superfamily/Winged helix DNA-binding domain"/>
    <property type="match status" value="1"/>
</dbReference>
<evidence type="ECO:0000313" key="8">
    <source>
        <dbReference type="Proteomes" id="UP000019365"/>
    </source>
</evidence>
<gene>
    <name evidence="7" type="ORF">RF007C_00345</name>
</gene>
<evidence type="ECO:0000313" key="7">
    <source>
        <dbReference type="EMBL" id="EWM54561.1"/>
    </source>
</evidence>
<dbReference type="Pfam" id="PF04542">
    <property type="entry name" value="Sigma70_r2"/>
    <property type="match status" value="1"/>
</dbReference>
<dbReference type="Proteomes" id="UP000019365">
    <property type="component" value="Unassembled WGS sequence"/>
</dbReference>
<dbReference type="PATRIC" id="fig|1341157.4.peg.790"/>
<protein>
    <recommendedName>
        <fullName evidence="6">RNA polymerase sigma-70 region 2 domain-containing protein</fullName>
    </recommendedName>
</protein>
<dbReference type="SUPFAM" id="SSF88946">
    <property type="entry name" value="Sigma2 domain of RNA polymerase sigma factors"/>
    <property type="match status" value="1"/>
</dbReference>
<dbReference type="InterPro" id="IPR013325">
    <property type="entry name" value="RNA_pol_sigma_r2"/>
</dbReference>
<dbReference type="GO" id="GO:0003677">
    <property type="term" value="F:DNA binding"/>
    <property type="evidence" value="ECO:0007669"/>
    <property type="project" value="UniProtKB-KW"/>
</dbReference>
<dbReference type="GO" id="GO:0016987">
    <property type="term" value="F:sigma factor activity"/>
    <property type="evidence" value="ECO:0007669"/>
    <property type="project" value="UniProtKB-KW"/>
</dbReference>
<evidence type="ECO:0000256" key="2">
    <source>
        <dbReference type="ARBA" id="ARBA00023015"/>
    </source>
</evidence>
<proteinExistence type="inferred from homology"/>
<dbReference type="eggNOG" id="COG1595">
    <property type="taxonomic scope" value="Bacteria"/>
</dbReference>
<comment type="similarity">
    <text evidence="1">Belongs to the sigma-70 factor family. ECF subfamily.</text>
</comment>
<keyword evidence="2" id="KW-0805">Transcription regulation</keyword>
<dbReference type="InterPro" id="IPR013324">
    <property type="entry name" value="RNA_pol_sigma_r3/r4-like"/>
</dbReference>
<dbReference type="InterPro" id="IPR007627">
    <property type="entry name" value="RNA_pol_sigma70_r2"/>
</dbReference>
<dbReference type="OrthoDB" id="9808901at2"/>
<evidence type="ECO:0000256" key="3">
    <source>
        <dbReference type="ARBA" id="ARBA00023082"/>
    </source>
</evidence>
<dbReference type="NCBIfam" id="TIGR02937">
    <property type="entry name" value="sigma70-ECF"/>
    <property type="match status" value="1"/>
</dbReference>
<dbReference type="RefSeq" id="WP_037297419.1">
    <property type="nucleotide sequence ID" value="NZ_ATAX01000012.1"/>
</dbReference>
<keyword evidence="4" id="KW-0238">DNA-binding</keyword>
<dbReference type="PANTHER" id="PTHR43133:SF8">
    <property type="entry name" value="RNA POLYMERASE SIGMA FACTOR HI_1459-RELATED"/>
    <property type="match status" value="1"/>
</dbReference>
<evidence type="ECO:0000256" key="5">
    <source>
        <dbReference type="ARBA" id="ARBA00023163"/>
    </source>
</evidence>
<sequence>MDDASITELFRRRDERAIAELKRKYDKLCCYIAGNVLSCREDIEECVNSAYYEVWNKIPPDAPDDLKSYLCHTVKNKALDRYKYNSAEKRSSNFTVSLDELAECIPDYREGSGEEKALAEAVSRFLRTQDELHRKVFVRRYWYGDSLAKIAGYYGIKERTAATYLFRMRKKLKEYLKKEGYDHE</sequence>
<dbReference type="InterPro" id="IPR039425">
    <property type="entry name" value="RNA_pol_sigma-70-like"/>
</dbReference>
<dbReference type="Gene3D" id="1.10.1740.10">
    <property type="match status" value="1"/>
</dbReference>